<organism evidence="4 5">
    <name type="scientific">Endocarpon pusillum</name>
    <dbReference type="NCBI Taxonomy" id="364733"/>
    <lineage>
        <taxon>Eukaryota</taxon>
        <taxon>Fungi</taxon>
        <taxon>Dikarya</taxon>
        <taxon>Ascomycota</taxon>
        <taxon>Pezizomycotina</taxon>
        <taxon>Eurotiomycetes</taxon>
        <taxon>Chaetothyriomycetidae</taxon>
        <taxon>Verrucariales</taxon>
        <taxon>Verrucariaceae</taxon>
        <taxon>Endocarpon</taxon>
    </lineage>
</organism>
<dbReference type="AlphaFoldDB" id="A0A8H7ANG1"/>
<feature type="repeat" description="ANK" evidence="3">
    <location>
        <begin position="133"/>
        <end position="172"/>
    </location>
</feature>
<accession>A0A8H7ANG1</accession>
<reference evidence="4" key="1">
    <citation type="submission" date="2020-02" db="EMBL/GenBank/DDBJ databases">
        <authorList>
            <person name="Palmer J.M."/>
        </authorList>
    </citation>
    <scope>NUCLEOTIDE SEQUENCE</scope>
    <source>
        <strain evidence="4">EPUS1.4</strain>
        <tissue evidence="4">Thallus</tissue>
    </source>
</reference>
<dbReference type="OrthoDB" id="20872at2759"/>
<keyword evidence="2 3" id="KW-0040">ANK repeat</keyword>
<dbReference type="SMART" id="SM00248">
    <property type="entry name" value="ANK"/>
    <property type="match status" value="2"/>
</dbReference>
<dbReference type="PANTHER" id="PTHR24198:SF165">
    <property type="entry name" value="ANKYRIN REPEAT-CONTAINING PROTEIN-RELATED"/>
    <property type="match status" value="1"/>
</dbReference>
<keyword evidence="5" id="KW-1185">Reference proteome</keyword>
<name>A0A8H7ANG1_9EURO</name>
<evidence type="ECO:0000256" key="3">
    <source>
        <dbReference type="PROSITE-ProRule" id="PRU00023"/>
    </source>
</evidence>
<protein>
    <submittedName>
        <fullName evidence="4">Uncharacterized protein</fullName>
    </submittedName>
</protein>
<evidence type="ECO:0000256" key="2">
    <source>
        <dbReference type="ARBA" id="ARBA00023043"/>
    </source>
</evidence>
<sequence>MGDCDIPRGYVALIEEVSADEVQEDARDTFLILSERLKAKKIKTQQLHETSTEAEVSATVDVTQLEKCLLQIARYGQTRDAQTLIAVLKDRLPPTDSNRILSRCLRLAAQSGHERLVIDLLENGASANVVDHNGDSALHYSLFEHDTSDVDVVIRIVQALLLHGADLSLRNKEDELVFHLAVESEKKRSF</sequence>
<gene>
    <name evidence="4" type="ORF">GJ744_007026</name>
</gene>
<dbReference type="Pfam" id="PF12796">
    <property type="entry name" value="Ank_2"/>
    <property type="match status" value="1"/>
</dbReference>
<dbReference type="PROSITE" id="PS50088">
    <property type="entry name" value="ANK_REPEAT"/>
    <property type="match status" value="2"/>
</dbReference>
<dbReference type="InterPro" id="IPR036770">
    <property type="entry name" value="Ankyrin_rpt-contain_sf"/>
</dbReference>
<dbReference type="Gene3D" id="1.25.40.20">
    <property type="entry name" value="Ankyrin repeat-containing domain"/>
    <property type="match status" value="1"/>
</dbReference>
<dbReference type="InterPro" id="IPR002110">
    <property type="entry name" value="Ankyrin_rpt"/>
</dbReference>
<evidence type="ECO:0000313" key="4">
    <source>
        <dbReference type="EMBL" id="KAF7510127.1"/>
    </source>
</evidence>
<comment type="caution">
    <text evidence="4">The sequence shown here is derived from an EMBL/GenBank/DDBJ whole genome shotgun (WGS) entry which is preliminary data.</text>
</comment>
<dbReference type="PANTHER" id="PTHR24198">
    <property type="entry name" value="ANKYRIN REPEAT AND PROTEIN KINASE DOMAIN-CONTAINING PROTEIN"/>
    <property type="match status" value="1"/>
</dbReference>
<dbReference type="SUPFAM" id="SSF48403">
    <property type="entry name" value="Ankyrin repeat"/>
    <property type="match status" value="1"/>
</dbReference>
<feature type="repeat" description="ANK" evidence="3">
    <location>
        <begin position="105"/>
        <end position="132"/>
    </location>
</feature>
<proteinExistence type="predicted"/>
<keyword evidence="1" id="KW-0677">Repeat</keyword>
<evidence type="ECO:0000256" key="1">
    <source>
        <dbReference type="ARBA" id="ARBA00022737"/>
    </source>
</evidence>
<dbReference type="Proteomes" id="UP000606974">
    <property type="component" value="Unassembled WGS sequence"/>
</dbReference>
<dbReference type="EMBL" id="JAACFV010000033">
    <property type="protein sequence ID" value="KAF7510127.1"/>
    <property type="molecule type" value="Genomic_DNA"/>
</dbReference>
<evidence type="ECO:0000313" key="5">
    <source>
        <dbReference type="Proteomes" id="UP000606974"/>
    </source>
</evidence>